<accession>A0A9D4FAS3</accession>
<protein>
    <submittedName>
        <fullName evidence="1">Uncharacterized protein</fullName>
    </submittedName>
</protein>
<reference evidence="1" key="2">
    <citation type="submission" date="2020-11" db="EMBL/GenBank/DDBJ databases">
        <authorList>
            <person name="McCartney M.A."/>
            <person name="Auch B."/>
            <person name="Kono T."/>
            <person name="Mallez S."/>
            <person name="Becker A."/>
            <person name="Gohl D.M."/>
            <person name="Silverstein K.A.T."/>
            <person name="Koren S."/>
            <person name="Bechman K.B."/>
            <person name="Herman A."/>
            <person name="Abrahante J.E."/>
            <person name="Garbe J."/>
        </authorList>
    </citation>
    <scope>NUCLEOTIDE SEQUENCE</scope>
    <source>
        <strain evidence="1">Duluth1</strain>
        <tissue evidence="1">Whole animal</tissue>
    </source>
</reference>
<sequence length="68" mass="7581">MRIRNKQARPSGLNDAVRHAVEIEAYYKAEQKHLASSQVRATSTAEDDSQIKPQALAVCNSTITKRVQ</sequence>
<organism evidence="1 2">
    <name type="scientific">Dreissena polymorpha</name>
    <name type="common">Zebra mussel</name>
    <name type="synonym">Mytilus polymorpha</name>
    <dbReference type="NCBI Taxonomy" id="45954"/>
    <lineage>
        <taxon>Eukaryota</taxon>
        <taxon>Metazoa</taxon>
        <taxon>Spiralia</taxon>
        <taxon>Lophotrochozoa</taxon>
        <taxon>Mollusca</taxon>
        <taxon>Bivalvia</taxon>
        <taxon>Autobranchia</taxon>
        <taxon>Heteroconchia</taxon>
        <taxon>Euheterodonta</taxon>
        <taxon>Imparidentia</taxon>
        <taxon>Neoheterodontei</taxon>
        <taxon>Myida</taxon>
        <taxon>Dreissenoidea</taxon>
        <taxon>Dreissenidae</taxon>
        <taxon>Dreissena</taxon>
    </lineage>
</organism>
<dbReference type="Proteomes" id="UP000828390">
    <property type="component" value="Unassembled WGS sequence"/>
</dbReference>
<keyword evidence="2" id="KW-1185">Reference proteome</keyword>
<evidence type="ECO:0000313" key="2">
    <source>
        <dbReference type="Proteomes" id="UP000828390"/>
    </source>
</evidence>
<proteinExistence type="predicted"/>
<evidence type="ECO:0000313" key="1">
    <source>
        <dbReference type="EMBL" id="KAH3795338.1"/>
    </source>
</evidence>
<dbReference type="AlphaFoldDB" id="A0A9D4FAS3"/>
<comment type="caution">
    <text evidence="1">The sequence shown here is derived from an EMBL/GenBank/DDBJ whole genome shotgun (WGS) entry which is preliminary data.</text>
</comment>
<reference evidence="1" key="1">
    <citation type="journal article" date="2019" name="bioRxiv">
        <title>The Genome of the Zebra Mussel, Dreissena polymorpha: A Resource for Invasive Species Research.</title>
        <authorList>
            <person name="McCartney M.A."/>
            <person name="Auch B."/>
            <person name="Kono T."/>
            <person name="Mallez S."/>
            <person name="Zhang Y."/>
            <person name="Obille A."/>
            <person name="Becker A."/>
            <person name="Abrahante J.E."/>
            <person name="Garbe J."/>
            <person name="Badalamenti J.P."/>
            <person name="Herman A."/>
            <person name="Mangelson H."/>
            <person name="Liachko I."/>
            <person name="Sullivan S."/>
            <person name="Sone E.D."/>
            <person name="Koren S."/>
            <person name="Silverstein K.A.T."/>
            <person name="Beckman K.B."/>
            <person name="Gohl D.M."/>
        </authorList>
    </citation>
    <scope>NUCLEOTIDE SEQUENCE</scope>
    <source>
        <strain evidence="1">Duluth1</strain>
        <tissue evidence="1">Whole animal</tissue>
    </source>
</reference>
<name>A0A9D4FAS3_DREPO</name>
<gene>
    <name evidence="1" type="ORF">DPMN_148888</name>
</gene>
<dbReference type="EMBL" id="JAIWYP010000007">
    <property type="protein sequence ID" value="KAH3795338.1"/>
    <property type="molecule type" value="Genomic_DNA"/>
</dbReference>